<dbReference type="RefSeq" id="WP_255805405.1">
    <property type="nucleotide sequence ID" value="NZ_CP038802.1"/>
</dbReference>
<organism evidence="1 2">
    <name type="scientific">Treponema putidum</name>
    <dbReference type="NCBI Taxonomy" id="221027"/>
    <lineage>
        <taxon>Bacteria</taxon>
        <taxon>Pseudomonadati</taxon>
        <taxon>Spirochaetota</taxon>
        <taxon>Spirochaetia</taxon>
        <taxon>Spirochaetales</taxon>
        <taxon>Treponemataceae</taxon>
        <taxon>Treponema</taxon>
    </lineage>
</organism>
<dbReference type="EMBL" id="CP038802">
    <property type="protein sequence ID" value="UTY29800.1"/>
    <property type="molecule type" value="Genomic_DNA"/>
</dbReference>
<dbReference type="InterPro" id="IPR005564">
    <property type="entry name" value="Major_capsid_GpE"/>
</dbReference>
<evidence type="ECO:0000313" key="2">
    <source>
        <dbReference type="Proteomes" id="UP001059401"/>
    </source>
</evidence>
<accession>A0ABY5HXK5</accession>
<keyword evidence="2" id="KW-1185">Reference proteome</keyword>
<gene>
    <name evidence="1" type="ORF">E4N76_13140</name>
</gene>
<reference evidence="1" key="1">
    <citation type="submission" date="2019-04" db="EMBL/GenBank/DDBJ databases">
        <title>Whole genome sequencing of oral phylogroup 2 treponemes.</title>
        <authorList>
            <person name="Chan Y."/>
            <person name="Zeng H.H."/>
            <person name="Yu X.L."/>
            <person name="Leung W.K."/>
            <person name="Watt R.M."/>
        </authorList>
    </citation>
    <scope>NUCLEOTIDE SEQUENCE</scope>
    <source>
        <strain evidence="1">OMZ 847</strain>
    </source>
</reference>
<evidence type="ECO:0008006" key="3">
    <source>
        <dbReference type="Google" id="ProtNLM"/>
    </source>
</evidence>
<sequence length="328" mass="36454">MSNSNLNLKSFFTMDANIQRLKRLPELKTPILDLVYPENRRINYPKSIICAEDLPKEIKNIPVIKRGTQAVAVTTDTQAQNFEPFPIEASLRISAAELNDIISLGFATQQSFIDQKVDRLRRITRATTEALAAQSLTGQIQYALKTSSEDKNLYTADYGATQSFSPAEKWNTQKVTIAEIITDCLSMTDKISGTGFGSQVVVLLNAATFAIVIKKILESKTNPLNIAINENSIMFPGFTMMRIGSSYYDYQTKKDTPIIPDSKVCAIAIDAPHWLPYCAIDDLDANLAPLPFFSKTEKLANPSAWEIYGKSKPFPVPIVDAICWAEVL</sequence>
<proteinExistence type="predicted"/>
<protein>
    <recommendedName>
        <fullName evidence="3">Major capsid protein E</fullName>
    </recommendedName>
</protein>
<dbReference type="Pfam" id="PF03864">
    <property type="entry name" value="Phage_cap_E"/>
    <property type="match status" value="1"/>
</dbReference>
<evidence type="ECO:0000313" key="1">
    <source>
        <dbReference type="EMBL" id="UTY29800.1"/>
    </source>
</evidence>
<name>A0ABY5HXK5_9SPIR</name>
<dbReference type="Proteomes" id="UP001059401">
    <property type="component" value="Chromosome"/>
</dbReference>